<dbReference type="Gene3D" id="3.40.50.300">
    <property type="entry name" value="P-loop containing nucleotide triphosphate hydrolases"/>
    <property type="match status" value="1"/>
</dbReference>
<accession>A0A7C9TMS3</accession>
<evidence type="ECO:0000313" key="8">
    <source>
        <dbReference type="EMBL" id="NDY93444.1"/>
    </source>
</evidence>
<evidence type="ECO:0000259" key="7">
    <source>
        <dbReference type="PROSITE" id="PS50045"/>
    </source>
</evidence>
<dbReference type="GO" id="GO:0006355">
    <property type="term" value="P:regulation of DNA-templated transcription"/>
    <property type="evidence" value="ECO:0007669"/>
    <property type="project" value="InterPro"/>
</dbReference>
<dbReference type="SMART" id="SM00989">
    <property type="entry name" value="V4R"/>
    <property type="match status" value="1"/>
</dbReference>
<dbReference type="InterPro" id="IPR004096">
    <property type="entry name" value="V4R"/>
</dbReference>
<dbReference type="EMBL" id="JAAGOH010000036">
    <property type="protein sequence ID" value="NDY93444.1"/>
    <property type="molecule type" value="Genomic_DNA"/>
</dbReference>
<dbReference type="GO" id="GO:0005524">
    <property type="term" value="F:ATP binding"/>
    <property type="evidence" value="ECO:0007669"/>
    <property type="project" value="UniProtKB-KW"/>
</dbReference>
<dbReference type="Pfam" id="PF06505">
    <property type="entry name" value="XylR_N"/>
    <property type="match status" value="1"/>
</dbReference>
<keyword evidence="1" id="KW-0547">Nucleotide-binding</keyword>
<proteinExistence type="predicted"/>
<dbReference type="InterPro" id="IPR010523">
    <property type="entry name" value="XylR_N"/>
</dbReference>
<keyword evidence="4" id="KW-0238">DNA-binding</keyword>
<name>A0A7C9TMS3_9BURK</name>
<keyword evidence="9" id="KW-1185">Reference proteome</keyword>
<dbReference type="Pfam" id="PF25601">
    <property type="entry name" value="AAA_lid_14"/>
    <property type="match status" value="1"/>
</dbReference>
<dbReference type="InterPro" id="IPR009057">
    <property type="entry name" value="Homeodomain-like_sf"/>
</dbReference>
<dbReference type="Gene3D" id="1.10.8.60">
    <property type="match status" value="1"/>
</dbReference>
<evidence type="ECO:0000256" key="4">
    <source>
        <dbReference type="ARBA" id="ARBA00023125"/>
    </source>
</evidence>
<dbReference type="PRINTS" id="PR01590">
    <property type="entry name" value="HTHFIS"/>
</dbReference>
<feature type="domain" description="Sigma-54 factor interaction" evidence="7">
    <location>
        <begin position="256"/>
        <end position="489"/>
    </location>
</feature>
<evidence type="ECO:0000256" key="2">
    <source>
        <dbReference type="ARBA" id="ARBA00022840"/>
    </source>
</evidence>
<dbReference type="PROSITE" id="PS50045">
    <property type="entry name" value="SIGMA54_INTERACT_4"/>
    <property type="match status" value="1"/>
</dbReference>
<dbReference type="SUPFAM" id="SSF111126">
    <property type="entry name" value="Ligand-binding domain in the NO signalling and Golgi transport"/>
    <property type="match status" value="1"/>
</dbReference>
<dbReference type="AlphaFoldDB" id="A0A7C9TMS3"/>
<evidence type="ECO:0000313" key="9">
    <source>
        <dbReference type="Proteomes" id="UP000484255"/>
    </source>
</evidence>
<dbReference type="InterPro" id="IPR002078">
    <property type="entry name" value="Sigma_54_int"/>
</dbReference>
<dbReference type="PROSITE" id="PS00676">
    <property type="entry name" value="SIGMA54_INTERACT_2"/>
    <property type="match status" value="1"/>
</dbReference>
<sequence>MRPTAEPLRPAAAAALAAVSPPPAASPGCAPLHPSDELVSRLHFDAREGHIWLNDQRMLLLHNSAMGVLRRELIEGLGRDQARGLITRMGYHCGAHDAELARKLRRHLSPAEGVEVGPQLHMLEGVARVEKVRLEVDEEAGHFLGEFIWHGSAEAESHVQAYGIVGHTACWQQTGYASGFVSGFMGRPVVFRELQCRAQGAPHCLIVGRPAEAGEADQADPGLASLRADSLSLGVAAPLPASGPAAAAELLADARVVGVSAGFNAVCHMVRRAAGTRATVLFLGESGVGKEVLAQALHRISPRGSGPQPGPFVAVNCAAIPDELVESELFGVDKGGFTGAQASRPGRFERAHGGTLFLDEIGILGWTAQGKLLRALQEREVERVGGTQTVKVDVRVVAATNLDLKAEVAAGRFREDLYYRLNVLPVRVPPLRERREDIPVFMNHFLHQFNRRDGRQVTGFTGRAIDALLSYHWPGNIRELENLVERGVVLASDGGAIDVTHLFLGDEAHSSQWLALQRDGSLRQHGVGAANDPALPGTPASTDPAAGPQDAARAHLAGQVQALLSGQAGARGALALDHLEAELVRSAMAATGGNQSAAARLLGLSRAQLIYRLKKE</sequence>
<comment type="caution">
    <text evidence="8">The sequence shown here is derived from an EMBL/GenBank/DDBJ whole genome shotgun (WGS) entry which is preliminary data.</text>
</comment>
<dbReference type="Gene3D" id="3.30.1380.20">
    <property type="entry name" value="Trafficking protein particle complex subunit 3"/>
    <property type="match status" value="1"/>
</dbReference>
<feature type="region of interest" description="Disordered" evidence="6">
    <location>
        <begin position="525"/>
        <end position="551"/>
    </location>
</feature>
<organism evidence="8 9">
    <name type="scientific">Ideonella livida</name>
    <dbReference type="NCBI Taxonomy" id="2707176"/>
    <lineage>
        <taxon>Bacteria</taxon>
        <taxon>Pseudomonadati</taxon>
        <taxon>Pseudomonadota</taxon>
        <taxon>Betaproteobacteria</taxon>
        <taxon>Burkholderiales</taxon>
        <taxon>Sphaerotilaceae</taxon>
        <taxon>Ideonella</taxon>
    </lineage>
</organism>
<dbReference type="InterPro" id="IPR027417">
    <property type="entry name" value="P-loop_NTPase"/>
</dbReference>
<evidence type="ECO:0000256" key="5">
    <source>
        <dbReference type="ARBA" id="ARBA00023163"/>
    </source>
</evidence>
<dbReference type="SMART" id="SM00382">
    <property type="entry name" value="AAA"/>
    <property type="match status" value="1"/>
</dbReference>
<dbReference type="InterPro" id="IPR025943">
    <property type="entry name" value="Sigma_54_int_dom_ATP-bd_2"/>
</dbReference>
<dbReference type="FunFam" id="3.40.50.300:FF:000006">
    <property type="entry name" value="DNA-binding transcriptional regulator NtrC"/>
    <property type="match status" value="1"/>
</dbReference>
<dbReference type="Pfam" id="PF02830">
    <property type="entry name" value="V4R"/>
    <property type="match status" value="1"/>
</dbReference>
<dbReference type="InterPro" id="IPR024096">
    <property type="entry name" value="NO_sig/Golgi_transp_ligand-bd"/>
</dbReference>
<keyword evidence="2" id="KW-0067">ATP-binding</keyword>
<dbReference type="InterPro" id="IPR002197">
    <property type="entry name" value="HTH_Fis"/>
</dbReference>
<dbReference type="InterPro" id="IPR025662">
    <property type="entry name" value="Sigma_54_int_dom_ATP-bd_1"/>
</dbReference>
<dbReference type="PROSITE" id="PS00675">
    <property type="entry name" value="SIGMA54_INTERACT_1"/>
    <property type="match status" value="1"/>
</dbReference>
<evidence type="ECO:0000256" key="6">
    <source>
        <dbReference type="SAM" id="MobiDB-lite"/>
    </source>
</evidence>
<reference evidence="8 9" key="1">
    <citation type="submission" date="2020-02" db="EMBL/GenBank/DDBJ databases">
        <title>Ideonella bacterium strain TBM-1.</title>
        <authorList>
            <person name="Chen W.-M."/>
        </authorList>
    </citation>
    <scope>NUCLEOTIDE SEQUENCE [LARGE SCALE GENOMIC DNA]</scope>
    <source>
        <strain evidence="8 9">TBM-1</strain>
    </source>
</reference>
<dbReference type="CDD" id="cd00009">
    <property type="entry name" value="AAA"/>
    <property type="match status" value="1"/>
</dbReference>
<evidence type="ECO:0000256" key="1">
    <source>
        <dbReference type="ARBA" id="ARBA00022741"/>
    </source>
</evidence>
<dbReference type="InterPro" id="IPR003593">
    <property type="entry name" value="AAA+_ATPase"/>
</dbReference>
<dbReference type="Pfam" id="PF02954">
    <property type="entry name" value="HTH_8"/>
    <property type="match status" value="1"/>
</dbReference>
<dbReference type="Pfam" id="PF00158">
    <property type="entry name" value="Sigma54_activat"/>
    <property type="match status" value="1"/>
</dbReference>
<dbReference type="PANTHER" id="PTHR32071:SF117">
    <property type="entry name" value="PTS-DEPENDENT DIHYDROXYACETONE KINASE OPERON REGULATORY PROTEIN-RELATED"/>
    <property type="match status" value="1"/>
</dbReference>
<dbReference type="Gene3D" id="1.10.10.60">
    <property type="entry name" value="Homeodomain-like"/>
    <property type="match status" value="1"/>
</dbReference>
<dbReference type="Proteomes" id="UP000484255">
    <property type="component" value="Unassembled WGS sequence"/>
</dbReference>
<dbReference type="PROSITE" id="PS00688">
    <property type="entry name" value="SIGMA54_INTERACT_3"/>
    <property type="match status" value="1"/>
</dbReference>
<keyword evidence="3" id="KW-0805">Transcription regulation</keyword>
<dbReference type="InterPro" id="IPR058031">
    <property type="entry name" value="AAA_lid_NorR"/>
</dbReference>
<gene>
    <name evidence="8" type="ORF">G3A44_19825</name>
</gene>
<dbReference type="SUPFAM" id="SSF52540">
    <property type="entry name" value="P-loop containing nucleoside triphosphate hydrolases"/>
    <property type="match status" value="1"/>
</dbReference>
<dbReference type="RefSeq" id="WP_163459482.1">
    <property type="nucleotide sequence ID" value="NZ_JAAGOH010000036.1"/>
</dbReference>
<dbReference type="GO" id="GO:0043565">
    <property type="term" value="F:sequence-specific DNA binding"/>
    <property type="evidence" value="ECO:0007669"/>
    <property type="project" value="InterPro"/>
</dbReference>
<protein>
    <submittedName>
        <fullName evidence="8">AAA domain-containing protein</fullName>
    </submittedName>
</protein>
<evidence type="ECO:0000256" key="3">
    <source>
        <dbReference type="ARBA" id="ARBA00023015"/>
    </source>
</evidence>
<dbReference type="InterPro" id="IPR025944">
    <property type="entry name" value="Sigma_54_int_dom_CS"/>
</dbReference>
<dbReference type="SUPFAM" id="SSF46689">
    <property type="entry name" value="Homeodomain-like"/>
    <property type="match status" value="1"/>
</dbReference>
<keyword evidence="5" id="KW-0804">Transcription</keyword>
<dbReference type="PANTHER" id="PTHR32071">
    <property type="entry name" value="TRANSCRIPTIONAL REGULATORY PROTEIN"/>
    <property type="match status" value="1"/>
</dbReference>